<evidence type="ECO:0000313" key="2">
    <source>
        <dbReference type="EMBL" id="KAE9632708.1"/>
    </source>
</evidence>
<accession>A0A6A4RLW5</accession>
<evidence type="ECO:0000256" key="1">
    <source>
        <dbReference type="SAM" id="SignalP"/>
    </source>
</evidence>
<organism evidence="2 3">
    <name type="scientific">Parasedimentitalea maritima</name>
    <dbReference type="NCBI Taxonomy" id="2578117"/>
    <lineage>
        <taxon>Bacteria</taxon>
        <taxon>Pseudomonadati</taxon>
        <taxon>Pseudomonadota</taxon>
        <taxon>Alphaproteobacteria</taxon>
        <taxon>Rhodobacterales</taxon>
        <taxon>Paracoccaceae</taxon>
        <taxon>Parasedimentitalea</taxon>
    </lineage>
</organism>
<reference evidence="2 3" key="1">
    <citation type="submission" date="2019-12" db="EMBL/GenBank/DDBJ databases">
        <authorList>
            <person name="Zhang Y.-J."/>
        </authorList>
    </citation>
    <scope>NUCLEOTIDE SEQUENCE [LARGE SCALE GENOMIC DNA]</scope>
    <source>
        <strain evidence="2 3">H18S-6</strain>
    </source>
</reference>
<comment type="caution">
    <text evidence="2">The sequence shown here is derived from an EMBL/GenBank/DDBJ whole genome shotgun (WGS) entry which is preliminary data.</text>
</comment>
<sequence length="111" mass="12281">MLSKRHLLTVLTAFAISATTAIPAAALDRRVRIVNQTGYVLVEFYGSNKGSTSWEEDILGRDVLGSGQSVMINFDDGTGYCKFDFKAVFDDGDELIRKNVNICEIGTYTYN</sequence>
<gene>
    <name evidence="2" type="ORF">GP644_02740</name>
</gene>
<dbReference type="Proteomes" id="UP000441586">
    <property type="component" value="Unassembled WGS sequence"/>
</dbReference>
<name>A0A6A4RLW5_9RHOB</name>
<proteinExistence type="predicted"/>
<evidence type="ECO:0000313" key="3">
    <source>
        <dbReference type="Proteomes" id="UP000441586"/>
    </source>
</evidence>
<dbReference type="EMBL" id="WSFO01000001">
    <property type="protein sequence ID" value="KAE9632708.1"/>
    <property type="molecule type" value="Genomic_DNA"/>
</dbReference>
<dbReference type="AlphaFoldDB" id="A0A6A4RLW5"/>
<feature type="chain" id="PRO_5025329942" evidence="1">
    <location>
        <begin position="27"/>
        <end position="111"/>
    </location>
</feature>
<feature type="signal peptide" evidence="1">
    <location>
        <begin position="1"/>
        <end position="26"/>
    </location>
</feature>
<dbReference type="RefSeq" id="WP_158976843.1">
    <property type="nucleotide sequence ID" value="NZ_WSFO01000001.1"/>
</dbReference>
<keyword evidence="1" id="KW-0732">Signal</keyword>
<protein>
    <submittedName>
        <fullName evidence="2">Uncharacterized protein</fullName>
    </submittedName>
</protein>